<keyword evidence="2" id="KW-0808">Transferase</keyword>
<dbReference type="InterPro" id="IPR003996">
    <property type="entry name" value="RTX_toxin-activating_protC_bac"/>
</dbReference>
<dbReference type="EMBL" id="CP101717">
    <property type="protein sequence ID" value="WLD58112.1"/>
    <property type="molecule type" value="Genomic_DNA"/>
</dbReference>
<comment type="function">
    <text evidence="2">Involved in fatty acylation of protoxin at internal lysine residues, thereby converting it to the active toxin.</text>
</comment>
<dbReference type="AlphaFoldDB" id="A0AB38YFN0"/>
<dbReference type="Pfam" id="PF02794">
    <property type="entry name" value="HlyC"/>
    <property type="match status" value="1"/>
</dbReference>
<dbReference type="GO" id="GO:0031640">
    <property type="term" value="P:killing of cells of another organism"/>
    <property type="evidence" value="ECO:0007669"/>
    <property type="project" value="UniProtKB-KW"/>
</dbReference>
<organism evidence="3">
    <name type="scientific">Salinispirillum sp. LH 10-3-1</name>
    <dbReference type="NCBI Taxonomy" id="2952525"/>
    <lineage>
        <taxon>Bacteria</taxon>
        <taxon>Pseudomonadati</taxon>
        <taxon>Pseudomonadota</taxon>
        <taxon>Gammaproteobacteria</taxon>
        <taxon>Oceanospirillales</taxon>
        <taxon>Saccharospirillaceae</taxon>
        <taxon>Salinispirillum</taxon>
    </lineage>
</organism>
<reference evidence="3" key="1">
    <citation type="submission" date="2022-07" db="EMBL/GenBank/DDBJ databases">
        <title>Complete genome sequence of Salinispirillum sp. LH10-3-1 capable of multiple carbohydrate inversion isolated from a soda lake.</title>
        <authorList>
            <person name="Liu J."/>
            <person name="Zhai Y."/>
            <person name="Zhang H."/>
            <person name="Yang H."/>
            <person name="Qu J."/>
            <person name="Li J."/>
        </authorList>
    </citation>
    <scope>NUCLEOTIDE SEQUENCE</scope>
    <source>
        <strain evidence="3">LH 10-3-1</strain>
    </source>
</reference>
<keyword evidence="2" id="KW-0012">Acyltransferase</keyword>
<comment type="similarity">
    <text evidence="1 2">Belongs to the RTX toxin acyltransferase family.</text>
</comment>
<dbReference type="GO" id="GO:0016746">
    <property type="term" value="F:acyltransferase activity"/>
    <property type="evidence" value="ECO:0007669"/>
    <property type="project" value="UniProtKB-UniRule"/>
</dbReference>
<protein>
    <recommendedName>
        <fullName evidence="2">RTX toxin-activating lysine-acyltransferase</fullName>
        <ecNumber evidence="2">2.3.1.-</ecNumber>
    </recommendedName>
</protein>
<dbReference type="EC" id="2.3.1.-" evidence="2"/>
<comment type="subcellular location">
    <subcellularLocation>
        <location evidence="2">Cytoplasm</location>
    </subcellularLocation>
</comment>
<keyword evidence="2" id="KW-0204">Cytolysis</keyword>
<sequence length="162" mass="17844">MNTDINSPLAPVPVPQNGQLNLFVALGIVTDLCINHGDYHQLSIEKLIARVLPALQAGQVHIVFDPQSRPLGFASWVLADDNLHAQLTQTPSLAVINNASSVNNMDASNQENQYLWFVDLITPFSSPLPMFHSLKERFAGFSDAWALAGNNTEAADQPRRIW</sequence>
<gene>
    <name evidence="3" type="ORF">NFC81_15565</name>
</gene>
<dbReference type="GO" id="GO:0009404">
    <property type="term" value="P:toxin metabolic process"/>
    <property type="evidence" value="ECO:0007669"/>
    <property type="project" value="UniProtKB-UniRule"/>
</dbReference>
<proteinExistence type="inferred from homology"/>
<evidence type="ECO:0000256" key="2">
    <source>
        <dbReference type="RuleBase" id="RU368102"/>
    </source>
</evidence>
<accession>A0AB38YFN0</accession>
<name>A0AB38YFN0_9GAMM</name>
<keyword evidence="2" id="KW-0963">Cytoplasm</keyword>
<evidence type="ECO:0000256" key="1">
    <source>
        <dbReference type="ARBA" id="ARBA00005686"/>
    </source>
</evidence>
<dbReference type="GO" id="GO:0005737">
    <property type="term" value="C:cytoplasm"/>
    <property type="evidence" value="ECO:0007669"/>
    <property type="project" value="UniProtKB-SubCell"/>
</dbReference>
<evidence type="ECO:0000313" key="3">
    <source>
        <dbReference type="EMBL" id="WLD58112.1"/>
    </source>
</evidence>
<dbReference type="RefSeq" id="WP_304995398.1">
    <property type="nucleotide sequence ID" value="NZ_CP101717.1"/>
</dbReference>